<keyword evidence="3" id="KW-1185">Reference proteome</keyword>
<sequence>MPVTGRIGRLRRRRMALGLSLIEVLITLVITSVGLLGLAKMQAAALANTQIARGRSLVALQLESLAAAMHGNRGFWAAGTAPQTFTLSGATVTDSTGALSAAAPDCASVACTPIQMAAYDVQHWAADMAAHFPTYAATVNCSNDISRPIRCSLTATWSEHYLAYNQTTAAQTSAMAATQSLTLHVQP</sequence>
<dbReference type="InterPro" id="IPR013362">
    <property type="entry name" value="Pilus_4_PilV"/>
</dbReference>
<evidence type="ECO:0000256" key="1">
    <source>
        <dbReference type="SAM" id="Phobius"/>
    </source>
</evidence>
<keyword evidence="1" id="KW-0812">Transmembrane</keyword>
<dbReference type="NCBIfam" id="TIGR02523">
    <property type="entry name" value="type_IV_pilV"/>
    <property type="match status" value="1"/>
</dbReference>
<evidence type="ECO:0000313" key="2">
    <source>
        <dbReference type="EMBL" id="PZX29503.1"/>
    </source>
</evidence>
<proteinExistence type="predicted"/>
<accession>A0A2W7P1W2</accession>
<dbReference type="AlphaFoldDB" id="A0A2W7P1W2"/>
<evidence type="ECO:0000313" key="3">
    <source>
        <dbReference type="Proteomes" id="UP000249638"/>
    </source>
</evidence>
<feature type="transmembrane region" description="Helical" evidence="1">
    <location>
        <begin position="16"/>
        <end position="39"/>
    </location>
</feature>
<comment type="caution">
    <text evidence="2">The sequence shown here is derived from an EMBL/GenBank/DDBJ whole genome shotgun (WGS) entry which is preliminary data.</text>
</comment>
<reference evidence="2" key="1">
    <citation type="submission" date="2018-06" db="EMBL/GenBank/DDBJ databases">
        <title>Genomic Encyclopedia of Type Strains, Phase IV (KMG-V): Genome sequencing to study the core and pangenomes of soil and plant-associated prokaryotes.</title>
        <authorList>
            <person name="Whitman W."/>
        </authorList>
    </citation>
    <scope>NUCLEOTIDE SEQUENCE [LARGE SCALE GENOMIC DNA]</scope>
    <source>
        <strain evidence="2">MLR2-44</strain>
    </source>
</reference>
<keyword evidence="1" id="KW-1133">Transmembrane helix</keyword>
<name>A0A2W7P1W2_9BURK</name>
<protein>
    <submittedName>
        <fullName evidence="2">Type IV pilus assembly protein PilV</fullName>
    </submittedName>
</protein>
<dbReference type="Proteomes" id="UP000249638">
    <property type="component" value="Unassembled WGS sequence"/>
</dbReference>
<gene>
    <name evidence="2" type="ORF">C7416_104508</name>
</gene>
<keyword evidence="1" id="KW-0472">Membrane</keyword>
<dbReference type="EMBL" id="QKZN01000004">
    <property type="protein sequence ID" value="PZX29503.1"/>
    <property type="molecule type" value="Genomic_DNA"/>
</dbReference>
<organism evidence="2 3">
    <name type="scientific">Cupriavidus phytorum</name>
    <dbReference type="NCBI Taxonomy" id="3024399"/>
    <lineage>
        <taxon>Bacteria</taxon>
        <taxon>Pseudomonadati</taxon>
        <taxon>Pseudomonadota</taxon>
        <taxon>Betaproteobacteria</taxon>
        <taxon>Burkholderiales</taxon>
        <taxon>Burkholderiaceae</taxon>
        <taxon>Cupriavidus</taxon>
    </lineage>
</organism>